<dbReference type="GO" id="GO:0030245">
    <property type="term" value="P:cellulose catabolic process"/>
    <property type="evidence" value="ECO:0007669"/>
    <property type="project" value="InterPro"/>
</dbReference>
<reference evidence="9 10" key="1">
    <citation type="submission" date="2018-12" db="EMBL/GenBank/DDBJ databases">
        <authorList>
            <person name="Sun L."/>
            <person name="Chen Z."/>
        </authorList>
    </citation>
    <scope>NUCLEOTIDE SEQUENCE [LARGE SCALE GENOMIC DNA]</scope>
    <source>
        <strain evidence="9 10">DSM 15890</strain>
    </source>
</reference>
<dbReference type="OrthoDB" id="185675at2"/>
<feature type="active site" description="Proton donor" evidence="4">
    <location>
        <position position="600"/>
    </location>
</feature>
<dbReference type="InterPro" id="IPR005087">
    <property type="entry name" value="CBM11"/>
</dbReference>
<accession>A0A3S1DSV3</accession>
<evidence type="ECO:0000256" key="5">
    <source>
        <dbReference type="SAM" id="MobiDB-lite"/>
    </source>
</evidence>
<dbReference type="PANTHER" id="PTHR40079">
    <property type="entry name" value="MANNAN ENDO-1,4-BETA-MANNOSIDASE E-RELATED"/>
    <property type="match status" value="1"/>
</dbReference>
<keyword evidence="6" id="KW-0732">Signal</keyword>
<dbReference type="EMBL" id="RZNY01000008">
    <property type="protein sequence ID" value="RUT46538.1"/>
    <property type="molecule type" value="Genomic_DNA"/>
</dbReference>
<dbReference type="InterPro" id="IPR017853">
    <property type="entry name" value="GH"/>
</dbReference>
<protein>
    <submittedName>
        <fullName evidence="9">Beta-mannosidase</fullName>
    </submittedName>
</protein>
<feature type="domain" description="SLH" evidence="7">
    <location>
        <begin position="29"/>
        <end position="92"/>
    </location>
</feature>
<dbReference type="Gene3D" id="2.60.40.10">
    <property type="entry name" value="Immunoglobulins"/>
    <property type="match status" value="1"/>
</dbReference>
<dbReference type="InterPro" id="IPR008979">
    <property type="entry name" value="Galactose-bd-like_sf"/>
</dbReference>
<evidence type="ECO:0000259" key="7">
    <source>
        <dbReference type="PROSITE" id="PS51272"/>
    </source>
</evidence>
<dbReference type="PROSITE" id="PS51764">
    <property type="entry name" value="GH26"/>
    <property type="match status" value="1"/>
</dbReference>
<dbReference type="SUPFAM" id="SSF49785">
    <property type="entry name" value="Galactose-binding domain-like"/>
    <property type="match status" value="4"/>
</dbReference>
<dbReference type="Proteomes" id="UP000279446">
    <property type="component" value="Unassembled WGS sequence"/>
</dbReference>
<keyword evidence="3 4" id="KW-0326">Glycosidase</keyword>
<name>A0A3S1DSV3_9BACL</name>
<dbReference type="GO" id="GO:0008810">
    <property type="term" value="F:cellulase activity"/>
    <property type="evidence" value="ECO:0007669"/>
    <property type="project" value="InterPro"/>
</dbReference>
<dbReference type="InterPro" id="IPR000805">
    <property type="entry name" value="Glyco_hydro_26"/>
</dbReference>
<dbReference type="PROSITE" id="PS51272">
    <property type="entry name" value="SLH"/>
    <property type="match status" value="2"/>
</dbReference>
<dbReference type="Pfam" id="PF02156">
    <property type="entry name" value="Glyco_hydro_26"/>
    <property type="match status" value="1"/>
</dbReference>
<dbReference type="InterPro" id="IPR022790">
    <property type="entry name" value="GH26_dom"/>
</dbReference>
<dbReference type="Pfam" id="PF21253">
    <property type="entry name" value="Mann_GBD_bact"/>
    <property type="match status" value="2"/>
</dbReference>
<feature type="active site" description="Nucleophile" evidence="4">
    <location>
        <position position="710"/>
    </location>
</feature>
<dbReference type="RefSeq" id="WP_127192271.1">
    <property type="nucleotide sequence ID" value="NZ_RZNY01000008.1"/>
</dbReference>
<dbReference type="PANTHER" id="PTHR40079:SF4">
    <property type="entry name" value="GH26 DOMAIN-CONTAINING PROTEIN-RELATED"/>
    <property type="match status" value="1"/>
</dbReference>
<evidence type="ECO:0000313" key="9">
    <source>
        <dbReference type="EMBL" id="RUT46538.1"/>
    </source>
</evidence>
<dbReference type="Gene3D" id="2.60.120.430">
    <property type="entry name" value="Galactose-binding lectin"/>
    <property type="match status" value="1"/>
</dbReference>
<feature type="compositionally biased region" description="Gly residues" evidence="5">
    <location>
        <begin position="404"/>
        <end position="419"/>
    </location>
</feature>
<dbReference type="InterPro" id="IPR013783">
    <property type="entry name" value="Ig-like_fold"/>
</dbReference>
<dbReference type="SUPFAM" id="SSF51445">
    <property type="entry name" value="(Trans)glycosidases"/>
    <property type="match status" value="1"/>
</dbReference>
<dbReference type="Pfam" id="PF03425">
    <property type="entry name" value="CBM_11"/>
    <property type="match status" value="1"/>
</dbReference>
<evidence type="ECO:0000259" key="8">
    <source>
        <dbReference type="PROSITE" id="PS51764"/>
    </source>
</evidence>
<dbReference type="Pfam" id="PF00395">
    <property type="entry name" value="SLH"/>
    <property type="match status" value="2"/>
</dbReference>
<feature type="domain" description="SLH" evidence="7">
    <location>
        <begin position="148"/>
        <end position="212"/>
    </location>
</feature>
<dbReference type="PRINTS" id="PR00739">
    <property type="entry name" value="GLHYDRLASE26"/>
</dbReference>
<dbReference type="Gene3D" id="2.60.120.260">
    <property type="entry name" value="Galactose-binding domain-like"/>
    <property type="match status" value="3"/>
</dbReference>
<feature type="region of interest" description="Disordered" evidence="5">
    <location>
        <begin position="402"/>
        <end position="421"/>
    </location>
</feature>
<evidence type="ECO:0000256" key="6">
    <source>
        <dbReference type="SAM" id="SignalP"/>
    </source>
</evidence>
<evidence type="ECO:0000256" key="3">
    <source>
        <dbReference type="ARBA" id="ARBA00023295"/>
    </source>
</evidence>
<organism evidence="9 10">
    <name type="scientific">Paenibacillus anaericanus</name>
    <dbReference type="NCBI Taxonomy" id="170367"/>
    <lineage>
        <taxon>Bacteria</taxon>
        <taxon>Bacillati</taxon>
        <taxon>Bacillota</taxon>
        <taxon>Bacilli</taxon>
        <taxon>Bacillales</taxon>
        <taxon>Paenibacillaceae</taxon>
        <taxon>Paenibacillus</taxon>
    </lineage>
</organism>
<keyword evidence="10" id="KW-1185">Reference proteome</keyword>
<dbReference type="InterPro" id="IPR001119">
    <property type="entry name" value="SLH_dom"/>
</dbReference>
<sequence length="1605" mass="172023">MRFAKKSISIFLTLILLCLAAIPSLGASAASSNQGLSKTHWAQDSIDKWVGEGIVQGYPDGSFHPNDQVSRAEMVTIINKMFGYDMKSEEGFSDVANGVWYYDAFSIAKQAGYYQGYPGNLAKASSSLTRQDAVTIISKALSLESGDKGKATSFSDASSISSYALEAVAALGDVVKGYPDGTFRPNQTITRAELMKVMDLLLPGFFSSVGTVTGGQINNHAIINQEDIILKDTVISGNLYLAAGIGEGNVTLDNVTVLGTTFISGGGEHSIKINNSKLTKVVVNRLAGKVRVVVSGTTTMDQVVVDSASILVLERGASISSIQLNAPASLLIADGTTITSVVIGSEASGTTIDGEGSITSLTVLVDGVKVNGQLIPPNTTVTINKGKVQSIVSSDNGTAVIGNAGSGSGGGSDNSGGGTVSPSINLVDSQATAETKSLFSYLNEVRGKSVLFGHQHDTTVSFAGKDAQGKVISDVKNSVGDYPAVFGWDTLSLDGHENPPGVSGNYEASRKGLSAAMKEAYDLGGIVTLSTHPYNPVTGGDFKDTSNTEGATQSVVTRILPGGDKNSEFKQYLDRIASFANQLKDDNGKLIPVLFRPFHEQNGGWFWWGASTTTKSEYIELYRYTVEYLRDTKGVRNFLYVYSPNGTFNGNENEYLTTYPGDYYVDILGMDQYDNKENAGSEGFLNGLVKDLKMISKLADRKGKIATLSEYGYSAAGMKTTGNNEKEWFTKILKAIQNDPDARRIAYMLTWANFGEGNNLYVPYHNAATLGDHELLPDFINFYKDPYSAFASEVKGQNVYNRQVTVSTKQPFMHIVSPTNIGTVTESTTIIRTKVQNVVPTKVTYTVSGSTTTEIEMTLDSDGYYSAPWTPEASQNGKTADITVRTYTGKTTLEQSISVFVKVGELLIKQLAFDTPESITQIQNNGTYPSTIQMELGHSVVDGNGKLEIGVSDGLVASDTWQELKLELKAEALAGVDLAEVTRVKFNALIPVAAQNDDNNAAIRAVVMLPDDWDGKYGMDTTYKSLSDLEQVVIEGVQYYKYEIAIELDNPEKSAEATGLAISLVGSGLVSQDGLSIYIDDVSLYSTFTAPVVDVSLVDDFESYDGSNDALVAKYPKAGGDDVSVALNEEYKGAGDYGMKLQYDLSTAGYTGIGKSLGSVNWSDYNGLQLWVDSDGLSYAKDGQSLKLVIQIVMNGSYYEAYPDLNPNSSGELTIPFSEFVVNHGSGGPINKDSLKKVQSFNIYVNSMDGSGHKGSLYLDEIRAMYDSSLPVVPDNGEGSEGPGHAPGVLYEFKSIVDIAGWKIESNTAKAQAPTYADSEQVLSTSFALENTGENVDGVSNEAFELVVYPSSLDLSGLDSISAQIKLTKGTAKARLFFKSGSAWKWHDSGTLLEIGSNGYTTVTIPLSALESKDLKDIGAIGIKIEAISNDGGTAELYLKDVTLAGVTPVTPVVKYDFETDAEGWTATSGSTATQAVYTEGGVSSNVLKVDFSWKASDVDPWIAASKVANLDLSGFSKLSAKVKIVSDVSNVQAKVFIKMTEAWTWNATDSAITDEEGFTLFEIDLTKFKVEDLKIVKEIGIQFVTPNGTEGTATGYIDEVWATK</sequence>
<comment type="similarity">
    <text evidence="1 4">Belongs to the glycosyl hydrolase 26 family.</text>
</comment>
<dbReference type="Gene3D" id="3.20.20.80">
    <property type="entry name" value="Glycosidases"/>
    <property type="match status" value="1"/>
</dbReference>
<dbReference type="GO" id="GO:0016985">
    <property type="term" value="F:mannan endo-1,4-beta-mannosidase activity"/>
    <property type="evidence" value="ECO:0007669"/>
    <property type="project" value="InterPro"/>
</dbReference>
<evidence type="ECO:0000256" key="2">
    <source>
        <dbReference type="ARBA" id="ARBA00022801"/>
    </source>
</evidence>
<evidence type="ECO:0000313" key="10">
    <source>
        <dbReference type="Proteomes" id="UP000279446"/>
    </source>
</evidence>
<feature type="chain" id="PRO_5018564831" evidence="6">
    <location>
        <begin position="30"/>
        <end position="1605"/>
    </location>
</feature>
<comment type="caution">
    <text evidence="9">The sequence shown here is derived from an EMBL/GenBank/DDBJ whole genome shotgun (WGS) entry which is preliminary data.</text>
</comment>
<dbReference type="InterPro" id="IPR015295">
    <property type="entry name" value="CBM27"/>
</dbReference>
<evidence type="ECO:0000256" key="4">
    <source>
        <dbReference type="PROSITE-ProRule" id="PRU01100"/>
    </source>
</evidence>
<dbReference type="GO" id="GO:0006080">
    <property type="term" value="P:substituted mannan metabolic process"/>
    <property type="evidence" value="ECO:0007669"/>
    <property type="project" value="InterPro"/>
</dbReference>
<keyword evidence="2 4" id="KW-0378">Hydrolase</keyword>
<dbReference type="InterPro" id="IPR049475">
    <property type="entry name" value="Mann_GBD_bact"/>
</dbReference>
<feature type="signal peptide" evidence="6">
    <location>
        <begin position="1"/>
        <end position="29"/>
    </location>
</feature>
<evidence type="ECO:0000256" key="1">
    <source>
        <dbReference type="ARBA" id="ARBA00007754"/>
    </source>
</evidence>
<gene>
    <name evidence="9" type="ORF">EJP82_11855</name>
</gene>
<proteinExistence type="inferred from homology"/>
<dbReference type="Pfam" id="PF09212">
    <property type="entry name" value="CBM27"/>
    <property type="match status" value="1"/>
</dbReference>
<feature type="domain" description="GH26" evidence="8">
    <location>
        <begin position="433"/>
        <end position="792"/>
    </location>
</feature>